<dbReference type="Pfam" id="PF13837">
    <property type="entry name" value="Myb_DNA-bind_4"/>
    <property type="match status" value="1"/>
</dbReference>
<dbReference type="Proteomes" id="UP000719412">
    <property type="component" value="Unassembled WGS sequence"/>
</dbReference>
<dbReference type="AlphaFoldDB" id="A0A8J6HQA5"/>
<feature type="compositionally biased region" description="Basic and acidic residues" evidence="3">
    <location>
        <begin position="341"/>
        <end position="354"/>
    </location>
</feature>
<dbReference type="EMBL" id="JABDTM020017714">
    <property type="protein sequence ID" value="KAH0818427.1"/>
    <property type="molecule type" value="Genomic_DNA"/>
</dbReference>
<evidence type="ECO:0000313" key="5">
    <source>
        <dbReference type="EMBL" id="KAH0818427.1"/>
    </source>
</evidence>
<dbReference type="PROSITE" id="PS51898">
    <property type="entry name" value="TYR_RECOMBINASE"/>
    <property type="match status" value="1"/>
</dbReference>
<accession>A0A8J6HQA5</accession>
<proteinExistence type="predicted"/>
<reference evidence="5" key="2">
    <citation type="submission" date="2021-08" db="EMBL/GenBank/DDBJ databases">
        <authorList>
            <person name="Eriksson T."/>
        </authorList>
    </citation>
    <scope>NUCLEOTIDE SEQUENCE</scope>
    <source>
        <strain evidence="5">Stoneville</strain>
        <tissue evidence="5">Whole head</tissue>
    </source>
</reference>
<dbReference type="Gene3D" id="1.10.443.10">
    <property type="entry name" value="Intergrase catalytic core"/>
    <property type="match status" value="3"/>
</dbReference>
<sequence length="733" mass="83383">MWSEYSKLRTTIYLNKKVDISKFNNLIAFLKRQSEGYRGKKSKVFIKDEVHAFLKEANDETYLMLKVLLIVGISGACRRQELLQLSIKDIEDMGEFLKIQFLETKTKVPREFTITPGNNPEEYTGHAFRRSSATLLAESGADTSILKRLGEWKSTNVAEGYVDASIQNKKKNAQMILGKDNTTSIGFIGTKTINISAENVLRETEMQPGSLLSPTEPGPFSGARSSWSTYVPRKLKTNTSSKLRPTMLNPVVVAKEAYYKRKLELLEAAETNLSDKEQKIENDKDVGGNTEAKKKEISKMSSQLLTTKRRKSDSSSTVHQVQASFVTPEHHGRPAPSPEVTQEKMPKHQQPESWNKEETEYLLRLIRERQVMKRLDGKKFRAEEIFQHLERPMHDRGYLKIAKQMQTRFKPLRSAYEKVYASFCYWRENNKVSAVTEEVILAYLDEKQETLSPASLWPHYSMLKSSLKVKENLCIEKFCSVTAYLKQINVGHHAKKSKVLSREHIEKFLLEAADETYLFVKAALIFGIAGACRRKELCDLTVNDIQDTGEVLIVTLRDTKTHLDRKFSIIGEGFVVNPLTIYRKYASLRPVNTSHDRFFLFYNNGKCTRQPVEINTFGQLPSKIAAYLKLEDPKTYTGHCFPRSSATLLAAGGGDLVSLKRHGGWRSSTVAEGYIEDCVEERIKIARKVFGGTTTTTTELSRSDTSSSSSSTNGVQYFHKCEFHFHTNEKNEN</sequence>
<gene>
    <name evidence="5" type="ORF">GEV33_004364</name>
</gene>
<name>A0A8J6HQA5_TENMO</name>
<evidence type="ECO:0000256" key="1">
    <source>
        <dbReference type="ARBA" id="ARBA00023125"/>
    </source>
</evidence>
<dbReference type="GO" id="GO:0015074">
    <property type="term" value="P:DNA integration"/>
    <property type="evidence" value="ECO:0007669"/>
    <property type="project" value="InterPro"/>
</dbReference>
<evidence type="ECO:0000256" key="2">
    <source>
        <dbReference type="ARBA" id="ARBA00023172"/>
    </source>
</evidence>
<feature type="domain" description="Tyr recombinase" evidence="4">
    <location>
        <begin position="495"/>
        <end position="688"/>
    </location>
</feature>
<dbReference type="InterPro" id="IPR013762">
    <property type="entry name" value="Integrase-like_cat_sf"/>
</dbReference>
<dbReference type="InterPro" id="IPR002104">
    <property type="entry name" value="Integrase_catalytic"/>
</dbReference>
<comment type="caution">
    <text evidence="5">The sequence shown here is derived from an EMBL/GenBank/DDBJ whole genome shotgun (WGS) entry which is preliminary data.</text>
</comment>
<organism evidence="5 6">
    <name type="scientific">Tenebrio molitor</name>
    <name type="common">Yellow mealworm beetle</name>
    <dbReference type="NCBI Taxonomy" id="7067"/>
    <lineage>
        <taxon>Eukaryota</taxon>
        <taxon>Metazoa</taxon>
        <taxon>Ecdysozoa</taxon>
        <taxon>Arthropoda</taxon>
        <taxon>Hexapoda</taxon>
        <taxon>Insecta</taxon>
        <taxon>Pterygota</taxon>
        <taxon>Neoptera</taxon>
        <taxon>Endopterygota</taxon>
        <taxon>Coleoptera</taxon>
        <taxon>Polyphaga</taxon>
        <taxon>Cucujiformia</taxon>
        <taxon>Tenebrionidae</taxon>
        <taxon>Tenebrio</taxon>
    </lineage>
</organism>
<evidence type="ECO:0000259" key="4">
    <source>
        <dbReference type="PROSITE" id="PS51898"/>
    </source>
</evidence>
<keyword evidence="1" id="KW-0238">DNA-binding</keyword>
<protein>
    <recommendedName>
        <fullName evidence="4">Tyr recombinase domain-containing protein</fullName>
    </recommendedName>
</protein>
<dbReference type="GO" id="GO:0006310">
    <property type="term" value="P:DNA recombination"/>
    <property type="evidence" value="ECO:0007669"/>
    <property type="project" value="UniProtKB-KW"/>
</dbReference>
<dbReference type="SUPFAM" id="SSF56349">
    <property type="entry name" value="DNA breaking-rejoining enzymes"/>
    <property type="match status" value="2"/>
</dbReference>
<reference evidence="5" key="1">
    <citation type="journal article" date="2020" name="J Insects Food Feed">
        <title>The yellow mealworm (Tenebrio molitor) genome: a resource for the emerging insects as food and feed industry.</title>
        <authorList>
            <person name="Eriksson T."/>
            <person name="Andere A."/>
            <person name="Kelstrup H."/>
            <person name="Emery V."/>
            <person name="Picard C."/>
        </authorList>
    </citation>
    <scope>NUCLEOTIDE SEQUENCE</scope>
    <source>
        <strain evidence="5">Stoneville</strain>
        <tissue evidence="5">Whole head</tissue>
    </source>
</reference>
<evidence type="ECO:0000313" key="6">
    <source>
        <dbReference type="Proteomes" id="UP000719412"/>
    </source>
</evidence>
<dbReference type="InterPro" id="IPR044822">
    <property type="entry name" value="Myb_DNA-bind_4"/>
</dbReference>
<dbReference type="GO" id="GO:0003677">
    <property type="term" value="F:DNA binding"/>
    <property type="evidence" value="ECO:0007669"/>
    <property type="project" value="UniProtKB-KW"/>
</dbReference>
<keyword evidence="6" id="KW-1185">Reference proteome</keyword>
<dbReference type="Pfam" id="PF00589">
    <property type="entry name" value="Phage_integrase"/>
    <property type="match status" value="1"/>
</dbReference>
<dbReference type="PANTHER" id="PTHR30349:SF41">
    <property type="entry name" value="INTEGRASE_RECOMBINASE PROTEIN MJ0367-RELATED"/>
    <property type="match status" value="1"/>
</dbReference>
<evidence type="ECO:0000256" key="3">
    <source>
        <dbReference type="SAM" id="MobiDB-lite"/>
    </source>
</evidence>
<dbReference type="PANTHER" id="PTHR30349">
    <property type="entry name" value="PHAGE INTEGRASE-RELATED"/>
    <property type="match status" value="1"/>
</dbReference>
<dbReference type="InterPro" id="IPR050090">
    <property type="entry name" value="Tyrosine_recombinase_XerCD"/>
</dbReference>
<dbReference type="Gene3D" id="1.10.10.60">
    <property type="entry name" value="Homeodomain-like"/>
    <property type="match status" value="1"/>
</dbReference>
<feature type="compositionally biased region" description="Basic and acidic residues" evidence="3">
    <location>
        <begin position="278"/>
        <end position="298"/>
    </location>
</feature>
<dbReference type="InterPro" id="IPR011010">
    <property type="entry name" value="DNA_brk_join_enz"/>
</dbReference>
<keyword evidence="2" id="KW-0233">DNA recombination</keyword>
<feature type="region of interest" description="Disordered" evidence="3">
    <location>
        <begin position="278"/>
        <end position="354"/>
    </location>
</feature>